<sequence>MMSPTVLISIDDAELSSSLLMELGKFDDITVCLPQDSNAGDAQMAVCWHPDPALLDKFPQIQCLHSAAAGVDHLGQSLLASGLPVARIVDPDQKQGMLEYVLWCVLNHHRDFDRAVKNQAQQRWLLYPQLPANEVRVGVMGLGEIGAHVATGLAQFGYSVSGWSRRPKQLERVSTFSGPSEFTGFLEQVDVLVNLLPLNQATQGILNHSLFQTLPKGACLVNTGRGGHLVEADLISALETGWLRSAVLDVFTTEPLPADHPLWTTEGVIVTPHMASSSSAAMIAHQVHQNVLRFIKDQPLLNTIDRTLGY</sequence>
<dbReference type="EMBL" id="JAUOPG010000002">
    <property type="protein sequence ID" value="MDO6452772.1"/>
    <property type="molecule type" value="Genomic_DNA"/>
</dbReference>
<dbReference type="PANTHER" id="PTHR43333:SF1">
    <property type="entry name" value="D-ISOMER SPECIFIC 2-HYDROXYACID DEHYDROGENASE NAD-BINDING DOMAIN-CONTAINING PROTEIN"/>
    <property type="match status" value="1"/>
</dbReference>
<dbReference type="InterPro" id="IPR006140">
    <property type="entry name" value="D-isomer_DH_NAD-bd"/>
</dbReference>
<dbReference type="CDD" id="cd12164">
    <property type="entry name" value="GDH_like_2"/>
    <property type="match status" value="1"/>
</dbReference>
<dbReference type="InterPro" id="IPR029753">
    <property type="entry name" value="D-isomer_DH_CS"/>
</dbReference>
<dbReference type="Proteomes" id="UP001169862">
    <property type="component" value="Unassembled WGS sequence"/>
</dbReference>
<dbReference type="PANTHER" id="PTHR43333">
    <property type="entry name" value="2-HACID_DH_C DOMAIN-CONTAINING PROTEIN"/>
    <property type="match status" value="1"/>
</dbReference>
<dbReference type="AlphaFoldDB" id="A0AAW7XGQ6"/>
<keyword evidence="2" id="KW-0520">NAD</keyword>
<feature type="domain" description="D-isomer specific 2-hydroxyacid dehydrogenase NAD-binding" evidence="3">
    <location>
        <begin position="103"/>
        <end position="275"/>
    </location>
</feature>
<evidence type="ECO:0000256" key="2">
    <source>
        <dbReference type="ARBA" id="ARBA00023027"/>
    </source>
</evidence>
<evidence type="ECO:0000313" key="5">
    <source>
        <dbReference type="Proteomes" id="UP001169862"/>
    </source>
</evidence>
<dbReference type="RefSeq" id="WP_303548780.1">
    <property type="nucleotide sequence ID" value="NZ_JAUOPG010000002.1"/>
</dbReference>
<protein>
    <submittedName>
        <fullName evidence="4">Glyoxylate/hydroxypyruvate reductase A</fullName>
    </submittedName>
</protein>
<name>A0AAW7XGQ6_9GAMM</name>
<keyword evidence="1" id="KW-0560">Oxidoreductase</keyword>
<reference evidence="4" key="1">
    <citation type="submission" date="2023-07" db="EMBL/GenBank/DDBJ databases">
        <title>Genome content predicts the carbon catabolic preferences of heterotrophic bacteria.</title>
        <authorList>
            <person name="Gralka M."/>
        </authorList>
    </citation>
    <scope>NUCLEOTIDE SEQUENCE</scope>
    <source>
        <strain evidence="4">I2M16</strain>
    </source>
</reference>
<comment type="caution">
    <text evidence="4">The sequence shown here is derived from an EMBL/GenBank/DDBJ whole genome shotgun (WGS) entry which is preliminary data.</text>
</comment>
<evidence type="ECO:0000259" key="3">
    <source>
        <dbReference type="Pfam" id="PF02826"/>
    </source>
</evidence>
<dbReference type="GO" id="GO:0016616">
    <property type="term" value="F:oxidoreductase activity, acting on the CH-OH group of donors, NAD or NADP as acceptor"/>
    <property type="evidence" value="ECO:0007669"/>
    <property type="project" value="UniProtKB-ARBA"/>
</dbReference>
<proteinExistence type="predicted"/>
<gene>
    <name evidence="4" type="ORF">Q4490_04260</name>
</gene>
<evidence type="ECO:0000256" key="1">
    <source>
        <dbReference type="ARBA" id="ARBA00023002"/>
    </source>
</evidence>
<organism evidence="4 5">
    <name type="scientific">Neptunomonas phycophila</name>
    <dbReference type="NCBI Taxonomy" id="1572645"/>
    <lineage>
        <taxon>Bacteria</taxon>
        <taxon>Pseudomonadati</taxon>
        <taxon>Pseudomonadota</taxon>
        <taxon>Gammaproteobacteria</taxon>
        <taxon>Oceanospirillales</taxon>
        <taxon>Oceanospirillaceae</taxon>
        <taxon>Neptunomonas</taxon>
    </lineage>
</organism>
<dbReference type="Pfam" id="PF02826">
    <property type="entry name" value="2-Hacid_dh_C"/>
    <property type="match status" value="1"/>
</dbReference>
<evidence type="ECO:0000313" key="4">
    <source>
        <dbReference type="EMBL" id="MDO6452772.1"/>
    </source>
</evidence>
<dbReference type="Gene3D" id="3.40.50.720">
    <property type="entry name" value="NAD(P)-binding Rossmann-like Domain"/>
    <property type="match status" value="2"/>
</dbReference>
<dbReference type="InterPro" id="IPR036291">
    <property type="entry name" value="NAD(P)-bd_dom_sf"/>
</dbReference>
<dbReference type="GO" id="GO:0051287">
    <property type="term" value="F:NAD binding"/>
    <property type="evidence" value="ECO:0007669"/>
    <property type="project" value="InterPro"/>
</dbReference>
<accession>A0AAW7XGQ6</accession>
<dbReference type="SUPFAM" id="SSF51735">
    <property type="entry name" value="NAD(P)-binding Rossmann-fold domains"/>
    <property type="match status" value="1"/>
</dbReference>
<dbReference type="PROSITE" id="PS00671">
    <property type="entry name" value="D_2_HYDROXYACID_DH_3"/>
    <property type="match status" value="1"/>
</dbReference>
<dbReference type="SUPFAM" id="SSF52283">
    <property type="entry name" value="Formate/glycerate dehydrogenase catalytic domain-like"/>
    <property type="match status" value="1"/>
</dbReference>